<reference evidence="2" key="1">
    <citation type="submission" date="2022-08" db="UniProtKB">
        <authorList>
            <consortium name="EnsemblMetazoa"/>
        </authorList>
    </citation>
    <scope>IDENTIFICATION</scope>
    <source>
        <strain evidence="2">05x7-T-G4-1.051#20</strain>
    </source>
</reference>
<sequence>MLTNTGKQLKNPLQNRYSNMADNSQAKKKTDYPAQKPGIIKKIEDKLEKVGDVIQEKLEAAGNFLESEWNKHNFGPALANFVTGAQIQLISKASGHSLHIVQDPSGELIVEGKGDIGPQAWNAIWTVFNDGNNQVHLYNYNNFLGIVDGETKVIHVETGAQVPVEAKLQLVLSGELMVSLQSTVEHGRCIGINADGTLLSPKHCFASDEHSLFGILLFKTTGQQLLEQNKEEKKDQPMEQSEEKK</sequence>
<organism evidence="2 3">
    <name type="scientific">Magallana gigas</name>
    <name type="common">Pacific oyster</name>
    <name type="synonym">Crassostrea gigas</name>
    <dbReference type="NCBI Taxonomy" id="29159"/>
    <lineage>
        <taxon>Eukaryota</taxon>
        <taxon>Metazoa</taxon>
        <taxon>Spiralia</taxon>
        <taxon>Lophotrochozoa</taxon>
        <taxon>Mollusca</taxon>
        <taxon>Bivalvia</taxon>
        <taxon>Autobranchia</taxon>
        <taxon>Pteriomorphia</taxon>
        <taxon>Ostreida</taxon>
        <taxon>Ostreoidea</taxon>
        <taxon>Ostreidae</taxon>
        <taxon>Magallana</taxon>
    </lineage>
</organism>
<name>A0A8W8L0H1_MAGGI</name>
<evidence type="ECO:0000313" key="2">
    <source>
        <dbReference type="EnsemblMetazoa" id="G26077.10:cds"/>
    </source>
</evidence>
<dbReference type="EnsemblMetazoa" id="G26077.10">
    <property type="protein sequence ID" value="G26077.10:cds"/>
    <property type="gene ID" value="G26077"/>
</dbReference>
<evidence type="ECO:0000313" key="3">
    <source>
        <dbReference type="Proteomes" id="UP000005408"/>
    </source>
</evidence>
<accession>A0A8W8L0H1</accession>
<proteinExistence type="predicted"/>
<dbReference type="Proteomes" id="UP000005408">
    <property type="component" value="Unassembled WGS sequence"/>
</dbReference>
<feature type="compositionally biased region" description="Polar residues" evidence="1">
    <location>
        <begin position="1"/>
        <end position="24"/>
    </location>
</feature>
<feature type="region of interest" description="Disordered" evidence="1">
    <location>
        <begin position="1"/>
        <end position="32"/>
    </location>
</feature>
<evidence type="ECO:0000256" key="1">
    <source>
        <dbReference type="SAM" id="MobiDB-lite"/>
    </source>
</evidence>
<keyword evidence="3" id="KW-1185">Reference proteome</keyword>
<protein>
    <submittedName>
        <fullName evidence="2">Uncharacterized protein</fullName>
    </submittedName>
</protein>
<dbReference type="AlphaFoldDB" id="A0A8W8L0H1"/>